<evidence type="ECO:0000256" key="2">
    <source>
        <dbReference type="SAM" id="SignalP"/>
    </source>
</evidence>
<evidence type="ECO:0000313" key="4">
    <source>
        <dbReference type="EMBL" id="KAK4190370.1"/>
    </source>
</evidence>
<dbReference type="Pfam" id="PF13472">
    <property type="entry name" value="Lipase_GDSL_2"/>
    <property type="match status" value="1"/>
</dbReference>
<dbReference type="GO" id="GO:0006629">
    <property type="term" value="P:lipid metabolic process"/>
    <property type="evidence" value="ECO:0007669"/>
    <property type="project" value="TreeGrafter"/>
</dbReference>
<dbReference type="CDD" id="cd01823">
    <property type="entry name" value="SEST_like"/>
    <property type="match status" value="1"/>
</dbReference>
<dbReference type="EMBL" id="MU864366">
    <property type="protein sequence ID" value="KAK4190370.1"/>
    <property type="molecule type" value="Genomic_DNA"/>
</dbReference>
<evidence type="ECO:0000256" key="1">
    <source>
        <dbReference type="SAM" id="MobiDB-lite"/>
    </source>
</evidence>
<feature type="signal peptide" evidence="2">
    <location>
        <begin position="1"/>
        <end position="21"/>
    </location>
</feature>
<dbReference type="InterPro" id="IPR037460">
    <property type="entry name" value="SEST-like"/>
</dbReference>
<dbReference type="Gene3D" id="3.40.50.1110">
    <property type="entry name" value="SGNH hydrolase"/>
    <property type="match status" value="1"/>
</dbReference>
<comment type="caution">
    <text evidence="4">The sequence shown here is derived from an EMBL/GenBank/DDBJ whole genome shotgun (WGS) entry which is preliminary data.</text>
</comment>
<dbReference type="AlphaFoldDB" id="A0AAN6WZY9"/>
<evidence type="ECO:0000313" key="5">
    <source>
        <dbReference type="Proteomes" id="UP001302126"/>
    </source>
</evidence>
<feature type="region of interest" description="Disordered" evidence="1">
    <location>
        <begin position="21"/>
        <end position="47"/>
    </location>
</feature>
<proteinExistence type="predicted"/>
<dbReference type="InterPro" id="IPR036514">
    <property type="entry name" value="SGNH_hydro_sf"/>
</dbReference>
<feature type="compositionally biased region" description="Polar residues" evidence="1">
    <location>
        <begin position="21"/>
        <end position="36"/>
    </location>
</feature>
<keyword evidence="2" id="KW-0732">Signal</keyword>
<feature type="chain" id="PRO_5042912223" evidence="2">
    <location>
        <begin position="22"/>
        <end position="440"/>
    </location>
</feature>
<dbReference type="PANTHER" id="PTHR37981">
    <property type="entry name" value="LIPASE 2"/>
    <property type="match status" value="1"/>
</dbReference>
<dbReference type="Proteomes" id="UP001302126">
    <property type="component" value="Unassembled WGS sequence"/>
</dbReference>
<accession>A0AAN6WZY9</accession>
<organism evidence="4 5">
    <name type="scientific">Podospora australis</name>
    <dbReference type="NCBI Taxonomy" id="1536484"/>
    <lineage>
        <taxon>Eukaryota</taxon>
        <taxon>Fungi</taxon>
        <taxon>Dikarya</taxon>
        <taxon>Ascomycota</taxon>
        <taxon>Pezizomycotina</taxon>
        <taxon>Sordariomycetes</taxon>
        <taxon>Sordariomycetidae</taxon>
        <taxon>Sordariales</taxon>
        <taxon>Podosporaceae</taxon>
        <taxon>Podospora</taxon>
    </lineage>
</organism>
<dbReference type="InterPro" id="IPR013830">
    <property type="entry name" value="SGNH_hydro"/>
</dbReference>
<dbReference type="PANTHER" id="PTHR37981:SF1">
    <property type="entry name" value="SGNH HYDROLASE-TYPE ESTERASE DOMAIN-CONTAINING PROTEIN"/>
    <property type="match status" value="1"/>
</dbReference>
<gene>
    <name evidence="4" type="ORF">QBC35DRAFT_449343</name>
</gene>
<reference evidence="4" key="2">
    <citation type="submission" date="2023-05" db="EMBL/GenBank/DDBJ databases">
        <authorList>
            <consortium name="Lawrence Berkeley National Laboratory"/>
            <person name="Steindorff A."/>
            <person name="Hensen N."/>
            <person name="Bonometti L."/>
            <person name="Westerberg I."/>
            <person name="Brannstrom I.O."/>
            <person name="Guillou S."/>
            <person name="Cros-Aarteil S."/>
            <person name="Calhoun S."/>
            <person name="Haridas S."/>
            <person name="Kuo A."/>
            <person name="Mondo S."/>
            <person name="Pangilinan J."/>
            <person name="Riley R."/>
            <person name="Labutti K."/>
            <person name="Andreopoulos B."/>
            <person name="Lipzen A."/>
            <person name="Chen C."/>
            <person name="Yanf M."/>
            <person name="Daum C."/>
            <person name="Ng V."/>
            <person name="Clum A."/>
            <person name="Ohm R."/>
            <person name="Martin F."/>
            <person name="Silar P."/>
            <person name="Natvig D."/>
            <person name="Lalanne C."/>
            <person name="Gautier V."/>
            <person name="Ament-Velasquez S.L."/>
            <person name="Kruys A."/>
            <person name="Hutchinson M.I."/>
            <person name="Powell A.J."/>
            <person name="Barry K."/>
            <person name="Miller A.N."/>
            <person name="Grigoriev I.V."/>
            <person name="Debuchy R."/>
            <person name="Gladieux P."/>
            <person name="Thoren M.H."/>
            <person name="Johannesson H."/>
        </authorList>
    </citation>
    <scope>NUCLEOTIDE SEQUENCE</scope>
    <source>
        <strain evidence="4">PSN309</strain>
    </source>
</reference>
<evidence type="ECO:0000259" key="3">
    <source>
        <dbReference type="Pfam" id="PF13472"/>
    </source>
</evidence>
<dbReference type="GO" id="GO:0016788">
    <property type="term" value="F:hydrolase activity, acting on ester bonds"/>
    <property type="evidence" value="ECO:0007669"/>
    <property type="project" value="InterPro"/>
</dbReference>
<keyword evidence="5" id="KW-1185">Reference proteome</keyword>
<keyword evidence="4" id="KW-0378">Hydrolase</keyword>
<feature type="domain" description="SGNH hydrolase-type esterase" evidence="3">
    <location>
        <begin position="56"/>
        <end position="283"/>
    </location>
</feature>
<reference evidence="4" key="1">
    <citation type="journal article" date="2023" name="Mol. Phylogenet. Evol.">
        <title>Genome-scale phylogeny and comparative genomics of the fungal order Sordariales.</title>
        <authorList>
            <person name="Hensen N."/>
            <person name="Bonometti L."/>
            <person name="Westerberg I."/>
            <person name="Brannstrom I.O."/>
            <person name="Guillou S."/>
            <person name="Cros-Aarteil S."/>
            <person name="Calhoun S."/>
            <person name="Haridas S."/>
            <person name="Kuo A."/>
            <person name="Mondo S."/>
            <person name="Pangilinan J."/>
            <person name="Riley R."/>
            <person name="LaButti K."/>
            <person name="Andreopoulos B."/>
            <person name="Lipzen A."/>
            <person name="Chen C."/>
            <person name="Yan M."/>
            <person name="Daum C."/>
            <person name="Ng V."/>
            <person name="Clum A."/>
            <person name="Steindorff A."/>
            <person name="Ohm R.A."/>
            <person name="Martin F."/>
            <person name="Silar P."/>
            <person name="Natvig D.O."/>
            <person name="Lalanne C."/>
            <person name="Gautier V."/>
            <person name="Ament-Velasquez S.L."/>
            <person name="Kruys A."/>
            <person name="Hutchinson M.I."/>
            <person name="Powell A.J."/>
            <person name="Barry K."/>
            <person name="Miller A.N."/>
            <person name="Grigoriev I.V."/>
            <person name="Debuchy R."/>
            <person name="Gladieux P."/>
            <person name="Hiltunen Thoren M."/>
            <person name="Johannesson H."/>
        </authorList>
    </citation>
    <scope>NUCLEOTIDE SEQUENCE</scope>
    <source>
        <strain evidence="4">PSN309</strain>
    </source>
</reference>
<protein>
    <submittedName>
        <fullName evidence="4">SGNH hydrolase-type esterase domain-containing protein</fullName>
    </submittedName>
</protein>
<dbReference type="SUPFAM" id="SSF52266">
    <property type="entry name" value="SGNH hydrolase"/>
    <property type="match status" value="1"/>
</dbReference>
<sequence>MLIHKTLLLLPIILTPIPVSATPSRPSKPPDNQQHVLASPSPISPQRSRVEGFISLGDSYSAGIGTRPSPSLPDESRCRQGRGAYPYLLASDFLSPSPSPSANSSFQWLSCTGSTTHDLLSSSPPSSSQIDRINTTYPPTFATLTIGGNDLDFFSVLNACVFRFYGPWYGSSCSAALSSAEEMFSPNSTQHLQLKLRIRLILTEILNKIRWDHHPKFLITVTGYAQFFNADTTLCDDTSLGIWLGGAEKLTRHVRKHLNSLVKKANQLLEEVAEEVDAGFLATSPSPDKRRKKIVFINYDAAFTGHRFCEPKVKEPAYSRKETWFFLPGGVDVDQAGNTYPYEEKTNIIDKTNPLVNPETCLEAAGRTGGDWGEKALCHMARAKQHDPKLEMREKKKKPGDDSMWFTPTYYGKTFHPRSAGHEAIRDRIYQVWEEHGLLD</sequence>
<name>A0AAN6WZY9_9PEZI</name>